<dbReference type="AlphaFoldDB" id="A0A497UHC0"/>
<protein>
    <submittedName>
        <fullName evidence="2">Uncharacterized protein</fullName>
    </submittedName>
</protein>
<gene>
    <name evidence="1" type="ORF">B0G92_2362</name>
    <name evidence="2" type="ORF">CLV50_1688</name>
</gene>
<sequence length="33" mass="3745">MTKYPQYFMNKSFGGLAVNVIFGTNYNVVVTKL</sequence>
<comment type="caution">
    <text evidence="2">The sequence shown here is derived from an EMBL/GenBank/DDBJ whole genome shotgun (WGS) entry which is preliminary data.</text>
</comment>
<evidence type="ECO:0000313" key="4">
    <source>
        <dbReference type="Proteomes" id="UP000275027"/>
    </source>
</evidence>
<name>A0A497UHC0_9FLAO</name>
<dbReference type="Proteomes" id="UP000275027">
    <property type="component" value="Unassembled WGS sequence"/>
</dbReference>
<evidence type="ECO:0000313" key="2">
    <source>
        <dbReference type="EMBL" id="RLJ30280.1"/>
    </source>
</evidence>
<evidence type="ECO:0000313" key="3">
    <source>
        <dbReference type="Proteomes" id="UP000233767"/>
    </source>
</evidence>
<reference evidence="2 4" key="2">
    <citation type="submission" date="2018-10" db="EMBL/GenBank/DDBJ databases">
        <title>Genomic Encyclopedia of Archaeal and Bacterial Type Strains, Phase II (KMG-II): from individual species to whole genera.</title>
        <authorList>
            <person name="Goeker M."/>
        </authorList>
    </citation>
    <scope>NUCLEOTIDE SEQUENCE [LARGE SCALE GENOMIC DNA]</scope>
    <source>
        <strain evidence="2 4">DSM 21886</strain>
    </source>
</reference>
<dbReference type="EMBL" id="RCCB01000011">
    <property type="protein sequence ID" value="RLJ30280.1"/>
    <property type="molecule type" value="Genomic_DNA"/>
</dbReference>
<proteinExistence type="predicted"/>
<accession>A0A497UHC0</accession>
<dbReference type="EMBL" id="PJND01000008">
    <property type="protein sequence ID" value="PKW21081.1"/>
    <property type="molecule type" value="Genomic_DNA"/>
</dbReference>
<keyword evidence="3" id="KW-1185">Reference proteome</keyword>
<dbReference type="Proteomes" id="UP000233767">
    <property type="component" value="Unassembled WGS sequence"/>
</dbReference>
<reference evidence="1 3" key="1">
    <citation type="submission" date="2017-12" db="EMBL/GenBank/DDBJ databases">
        <title>Genomic Encyclopedia of Type Strains, Phase III (KMG-III): the genomes of soil and plant-associated and newly described type strains.</title>
        <authorList>
            <person name="Whitman W."/>
        </authorList>
    </citation>
    <scope>NUCLEOTIDE SEQUENCE [LARGE SCALE GENOMIC DNA]</scope>
    <source>
        <strain evidence="1 3">IP-10</strain>
    </source>
</reference>
<organism evidence="2 4">
    <name type="scientific">Flavobacterium lindanitolerans</name>
    <dbReference type="NCBI Taxonomy" id="428988"/>
    <lineage>
        <taxon>Bacteria</taxon>
        <taxon>Pseudomonadati</taxon>
        <taxon>Bacteroidota</taxon>
        <taxon>Flavobacteriia</taxon>
        <taxon>Flavobacteriales</taxon>
        <taxon>Flavobacteriaceae</taxon>
        <taxon>Flavobacterium</taxon>
    </lineage>
</organism>
<evidence type="ECO:0000313" key="1">
    <source>
        <dbReference type="EMBL" id="PKW21081.1"/>
    </source>
</evidence>